<sequence length="182" mass="20578">MSAVEIFYEERELMPEEIEERNIEKRENGQQISVFDDVRYLIDINLYLDPNVPLNRLGAVAKAIGVELRQRPVVEDAADTRNGVPYTIIVMGVDFCAIPDLYDGTVKKVAHAMAVELIRPLEKADRDEPIEFPYVSEGEEFCLFLARDATGKASTESCDDFTSDEEIGFDEAPLEDPWSNQV</sequence>
<evidence type="ECO:0000313" key="1">
    <source>
        <dbReference type="EMBL" id="KAK1144105.1"/>
    </source>
</evidence>
<accession>A0ACC3B1R3</accession>
<dbReference type="Proteomes" id="UP001177260">
    <property type="component" value="Unassembled WGS sequence"/>
</dbReference>
<reference evidence="1 2" key="1">
    <citation type="journal article" date="2023" name="ACS Omega">
        <title>Identification of the Neoaspergillic Acid Biosynthesis Gene Cluster by Establishing an In Vitro CRISPR-Ribonucleoprotein Genetic System in Aspergillus melleus.</title>
        <authorList>
            <person name="Yuan B."/>
            <person name="Grau M.F."/>
            <person name="Murata R.M."/>
            <person name="Torok T."/>
            <person name="Venkateswaran K."/>
            <person name="Stajich J.E."/>
            <person name="Wang C.C.C."/>
        </authorList>
    </citation>
    <scope>NUCLEOTIDE SEQUENCE [LARGE SCALE GENOMIC DNA]</scope>
    <source>
        <strain evidence="1 2">IMV 1140</strain>
    </source>
</reference>
<comment type="caution">
    <text evidence="1">The sequence shown here is derived from an EMBL/GenBank/DDBJ whole genome shotgun (WGS) entry which is preliminary data.</text>
</comment>
<evidence type="ECO:0000313" key="2">
    <source>
        <dbReference type="Proteomes" id="UP001177260"/>
    </source>
</evidence>
<proteinExistence type="predicted"/>
<dbReference type="EMBL" id="JAOPJF010000033">
    <property type="protein sequence ID" value="KAK1144105.1"/>
    <property type="molecule type" value="Genomic_DNA"/>
</dbReference>
<gene>
    <name evidence="1" type="ORF">N8T08_005767</name>
</gene>
<keyword evidence="2" id="KW-1185">Reference proteome</keyword>
<name>A0ACC3B1R3_9EURO</name>
<protein>
    <submittedName>
        <fullName evidence="1">Uncharacterized protein</fullName>
    </submittedName>
</protein>
<organism evidence="1 2">
    <name type="scientific">Aspergillus melleus</name>
    <dbReference type="NCBI Taxonomy" id="138277"/>
    <lineage>
        <taxon>Eukaryota</taxon>
        <taxon>Fungi</taxon>
        <taxon>Dikarya</taxon>
        <taxon>Ascomycota</taxon>
        <taxon>Pezizomycotina</taxon>
        <taxon>Eurotiomycetes</taxon>
        <taxon>Eurotiomycetidae</taxon>
        <taxon>Eurotiales</taxon>
        <taxon>Aspergillaceae</taxon>
        <taxon>Aspergillus</taxon>
        <taxon>Aspergillus subgen. Circumdati</taxon>
    </lineage>
</organism>